<name>A0AAV4DWF5_9GAST</name>
<keyword evidence="4" id="KW-1185">Reference proteome</keyword>
<evidence type="ECO:0000313" key="4">
    <source>
        <dbReference type="Proteomes" id="UP000735302"/>
    </source>
</evidence>
<feature type="compositionally biased region" description="Polar residues" evidence="1">
    <location>
        <begin position="1"/>
        <end position="16"/>
    </location>
</feature>
<organism evidence="3 4">
    <name type="scientific">Plakobranchus ocellatus</name>
    <dbReference type="NCBI Taxonomy" id="259542"/>
    <lineage>
        <taxon>Eukaryota</taxon>
        <taxon>Metazoa</taxon>
        <taxon>Spiralia</taxon>
        <taxon>Lophotrochozoa</taxon>
        <taxon>Mollusca</taxon>
        <taxon>Gastropoda</taxon>
        <taxon>Heterobranchia</taxon>
        <taxon>Euthyneura</taxon>
        <taxon>Panpulmonata</taxon>
        <taxon>Sacoglossa</taxon>
        <taxon>Placobranchoidea</taxon>
        <taxon>Plakobranchidae</taxon>
        <taxon>Plakobranchus</taxon>
    </lineage>
</organism>
<sequence length="96" mass="10771">MNTRPSKSPMSTSRSRQFPDPRLRSPLGGRTQTAPVMRCDTARNMTISEISASDWLTFLLYSLYTPSIFSRSVALIISFANLLIHTSVLAFLVIDF</sequence>
<evidence type="ECO:0000313" key="3">
    <source>
        <dbReference type="EMBL" id="GFO48236.1"/>
    </source>
</evidence>
<feature type="region of interest" description="Disordered" evidence="1">
    <location>
        <begin position="1"/>
        <end position="35"/>
    </location>
</feature>
<evidence type="ECO:0000256" key="1">
    <source>
        <dbReference type="SAM" id="MobiDB-lite"/>
    </source>
</evidence>
<comment type="caution">
    <text evidence="3">The sequence shown here is derived from an EMBL/GenBank/DDBJ whole genome shotgun (WGS) entry which is preliminary data.</text>
</comment>
<reference evidence="3 4" key="1">
    <citation type="journal article" date="2021" name="Elife">
        <title>Chloroplast acquisition without the gene transfer in kleptoplastic sea slugs, Plakobranchus ocellatus.</title>
        <authorList>
            <person name="Maeda T."/>
            <person name="Takahashi S."/>
            <person name="Yoshida T."/>
            <person name="Shimamura S."/>
            <person name="Takaki Y."/>
            <person name="Nagai Y."/>
            <person name="Toyoda A."/>
            <person name="Suzuki Y."/>
            <person name="Arimoto A."/>
            <person name="Ishii H."/>
            <person name="Satoh N."/>
            <person name="Nishiyama T."/>
            <person name="Hasebe M."/>
            <person name="Maruyama T."/>
            <person name="Minagawa J."/>
            <person name="Obokata J."/>
            <person name="Shigenobu S."/>
        </authorList>
    </citation>
    <scope>NUCLEOTIDE SEQUENCE [LARGE SCALE GENOMIC DNA]</scope>
</reference>
<accession>A0AAV4DWF5</accession>
<keyword evidence="2" id="KW-0472">Membrane</keyword>
<evidence type="ECO:0000256" key="2">
    <source>
        <dbReference type="SAM" id="Phobius"/>
    </source>
</evidence>
<keyword evidence="2" id="KW-0812">Transmembrane</keyword>
<feature type="transmembrane region" description="Helical" evidence="2">
    <location>
        <begin position="73"/>
        <end position="94"/>
    </location>
</feature>
<gene>
    <name evidence="3" type="ORF">PoB_007474100</name>
</gene>
<keyword evidence="2" id="KW-1133">Transmembrane helix</keyword>
<dbReference type="AlphaFoldDB" id="A0AAV4DWF5"/>
<proteinExistence type="predicted"/>
<dbReference type="Proteomes" id="UP000735302">
    <property type="component" value="Unassembled WGS sequence"/>
</dbReference>
<dbReference type="EMBL" id="BLXT01008384">
    <property type="protein sequence ID" value="GFO48236.1"/>
    <property type="molecule type" value="Genomic_DNA"/>
</dbReference>
<protein>
    <submittedName>
        <fullName evidence="3">Uncharacterized protein</fullName>
    </submittedName>
</protein>